<reference evidence="3" key="1">
    <citation type="submission" date="2020-01" db="EMBL/GenBank/DDBJ databases">
        <authorList>
            <person name="Meier V. D."/>
            <person name="Meier V D."/>
        </authorList>
    </citation>
    <scope>NUCLEOTIDE SEQUENCE</scope>
    <source>
        <strain evidence="3">HLG_WM_MAG_10</strain>
    </source>
</reference>
<sequence>MKFSLGKWLKRLFYLFLFLFISTNFVLYNHAYYFTHFVDKDLPKITSQTIAAKSMMEKLKLGIFGIEMPKPRNKVTPDSAYTVITLGRQPKLHAWMIPTHLAPKGVMILFHGYTGSKSSLLDRAKVFRKLGYHTFLVDSRGHGDSEGLQTTIGYHESEDVQTAYNYIKLHYENLPISFFGTSMGAVSILKAIHDYQLEAKKLILECPFRSLSDAVYSRFENLKIPTFVLPELLLFWGGIQNNMDSKAHNSLDYASKVTLPTLVIYGKQDPKVRRHEVDDIFNALASTEKNFVLLEHSGHDHLMADDVLGWTKEVWAFLDS</sequence>
<evidence type="ECO:0000313" key="3">
    <source>
        <dbReference type="EMBL" id="CAA6810869.1"/>
    </source>
</evidence>
<dbReference type="AlphaFoldDB" id="A0A6S6SQX1"/>
<evidence type="ECO:0000256" key="1">
    <source>
        <dbReference type="SAM" id="Phobius"/>
    </source>
</evidence>
<evidence type="ECO:0000259" key="2">
    <source>
        <dbReference type="Pfam" id="PF12146"/>
    </source>
</evidence>
<dbReference type="PANTHER" id="PTHR43358">
    <property type="entry name" value="ALPHA/BETA-HYDROLASE"/>
    <property type="match status" value="1"/>
</dbReference>
<dbReference type="EMBL" id="CACVAQ010000169">
    <property type="protein sequence ID" value="CAA6810869.1"/>
    <property type="molecule type" value="Genomic_DNA"/>
</dbReference>
<dbReference type="InterPro" id="IPR029058">
    <property type="entry name" value="AB_hydrolase_fold"/>
</dbReference>
<organism evidence="3">
    <name type="scientific">uncultured Aureispira sp</name>
    <dbReference type="NCBI Taxonomy" id="1331704"/>
    <lineage>
        <taxon>Bacteria</taxon>
        <taxon>Pseudomonadati</taxon>
        <taxon>Bacteroidota</taxon>
        <taxon>Saprospiria</taxon>
        <taxon>Saprospirales</taxon>
        <taxon>Saprospiraceae</taxon>
        <taxon>Aureispira</taxon>
        <taxon>environmental samples</taxon>
    </lineage>
</organism>
<accession>A0A6S6SQX1</accession>
<keyword evidence="1" id="KW-0812">Transmembrane</keyword>
<feature type="transmembrane region" description="Helical" evidence="1">
    <location>
        <begin position="12"/>
        <end position="34"/>
    </location>
</feature>
<name>A0A6S6SQX1_9BACT</name>
<dbReference type="InterPro" id="IPR022742">
    <property type="entry name" value="Hydrolase_4"/>
</dbReference>
<dbReference type="Pfam" id="PF12146">
    <property type="entry name" value="Hydrolase_4"/>
    <property type="match status" value="1"/>
</dbReference>
<gene>
    <name evidence="3" type="ORF">HELGO_WM14603</name>
</gene>
<keyword evidence="1" id="KW-1133">Transmembrane helix</keyword>
<protein>
    <recommendedName>
        <fullName evidence="2">Serine aminopeptidase S33 domain-containing protein</fullName>
    </recommendedName>
</protein>
<proteinExistence type="predicted"/>
<feature type="domain" description="Serine aminopeptidase S33" evidence="2">
    <location>
        <begin position="103"/>
        <end position="240"/>
    </location>
</feature>
<keyword evidence="1" id="KW-0472">Membrane</keyword>
<dbReference type="PANTHER" id="PTHR43358:SF4">
    <property type="entry name" value="ALPHA_BETA HYDROLASE FOLD-1 DOMAIN-CONTAINING PROTEIN"/>
    <property type="match status" value="1"/>
</dbReference>
<dbReference type="SUPFAM" id="SSF53474">
    <property type="entry name" value="alpha/beta-Hydrolases"/>
    <property type="match status" value="1"/>
</dbReference>
<dbReference type="InterPro" id="IPR052920">
    <property type="entry name" value="DNA-binding_regulatory"/>
</dbReference>
<dbReference type="Gene3D" id="3.40.50.1820">
    <property type="entry name" value="alpha/beta hydrolase"/>
    <property type="match status" value="1"/>
</dbReference>